<gene>
    <name evidence="1" type="ORF">GCM10008119_29960</name>
</gene>
<accession>A0ABQ2BJR4</accession>
<sequence length="156" mass="17436">MKLLEIKKYLETAEAVNFKLPSGEFVPEHFHVTEVGLVTKHFIDCGGVERLEKVINFQLWDANDFEHRLKPEKLLHIINLSEEKLGIGNLEIEVEYQSDTIGKYDLAFDGKDFELVSKNTACLASDSCGIPPSKQKIQLPQLKSQSANCKPGGGCC</sequence>
<keyword evidence="2" id="KW-1185">Reference proteome</keyword>
<reference evidence="2" key="1">
    <citation type="journal article" date="2019" name="Int. J. Syst. Evol. Microbiol.">
        <title>The Global Catalogue of Microorganisms (GCM) 10K type strain sequencing project: providing services to taxonomists for standard genome sequencing and annotation.</title>
        <authorList>
            <consortium name="The Broad Institute Genomics Platform"/>
            <consortium name="The Broad Institute Genome Sequencing Center for Infectious Disease"/>
            <person name="Wu L."/>
            <person name="Ma J."/>
        </authorList>
    </citation>
    <scope>NUCLEOTIDE SEQUENCE [LARGE SCALE GENOMIC DNA]</scope>
    <source>
        <strain evidence="2">CCM 8939</strain>
    </source>
</reference>
<dbReference type="Proteomes" id="UP000645390">
    <property type="component" value="Unassembled WGS sequence"/>
</dbReference>
<dbReference type="RefSeq" id="WP_188415918.1">
    <property type="nucleotide sequence ID" value="NZ_BMDJ01000009.1"/>
</dbReference>
<dbReference type="EMBL" id="BMDJ01000009">
    <property type="protein sequence ID" value="GGI27899.1"/>
    <property type="molecule type" value="Genomic_DNA"/>
</dbReference>
<protein>
    <submittedName>
        <fullName evidence="1">Uncharacterized protein</fullName>
    </submittedName>
</protein>
<evidence type="ECO:0000313" key="1">
    <source>
        <dbReference type="EMBL" id="GGI27899.1"/>
    </source>
</evidence>
<organism evidence="1 2">
    <name type="scientific">Pedobacter mendelii</name>
    <dbReference type="NCBI Taxonomy" id="1908240"/>
    <lineage>
        <taxon>Bacteria</taxon>
        <taxon>Pseudomonadati</taxon>
        <taxon>Bacteroidota</taxon>
        <taxon>Sphingobacteriia</taxon>
        <taxon>Sphingobacteriales</taxon>
        <taxon>Sphingobacteriaceae</taxon>
        <taxon>Pedobacter</taxon>
    </lineage>
</organism>
<dbReference type="Pfam" id="PF20001">
    <property type="entry name" value="DUF6428"/>
    <property type="match status" value="1"/>
</dbReference>
<name>A0ABQ2BJR4_9SPHI</name>
<proteinExistence type="predicted"/>
<comment type="caution">
    <text evidence="1">The sequence shown here is derived from an EMBL/GenBank/DDBJ whole genome shotgun (WGS) entry which is preliminary data.</text>
</comment>
<evidence type="ECO:0000313" key="2">
    <source>
        <dbReference type="Proteomes" id="UP000645390"/>
    </source>
</evidence>
<dbReference type="InterPro" id="IPR045534">
    <property type="entry name" value="DUF6428"/>
</dbReference>